<sequence>MARIKGGRRGAPAPNLKLSATLRSTNDPTSPPETPTARKAPPQQKSQVQHQQQHQQIPQQHQQQQQQQRPPPPPQQHQHHHQQQQPQRISQAPFYRFSRPLSQDPNIKPVGNGHQFSYRPALAPEQLSPQSSSSDPADDSDSDLVSSSADEQDIEARSIRASYAPGVSGAERRTSNESSEESSGNDSDDESGPHKSGSDVEILEADMMHTVECGFIIEDIDPMDSECEGLEVLFPTEIESTRSISRPRHKDLDRAMMQDLKNLNCSNEASDNDPSYPWDDDEEAFLLRRQELRRHRRVSLSSSFGKRTHSELSDSDNDDDGTLDVNEVGSSARRMRKRLHRSSLLFQDPPEPRIDELEEPDSSDEGFLAAPSLAQELPYYTMEIMEMESS</sequence>
<dbReference type="SUPFAM" id="SSF81995">
    <property type="entry name" value="beta-sandwich domain of Sec23/24"/>
    <property type="match status" value="1"/>
</dbReference>
<dbReference type="InterPro" id="IPR018247">
    <property type="entry name" value="EF_Hand_1_Ca_BS"/>
</dbReference>
<organism evidence="2 3">
    <name type="scientific">Hirsutella minnesotensis 3608</name>
    <dbReference type="NCBI Taxonomy" id="1043627"/>
    <lineage>
        <taxon>Eukaryota</taxon>
        <taxon>Fungi</taxon>
        <taxon>Dikarya</taxon>
        <taxon>Ascomycota</taxon>
        <taxon>Pezizomycotina</taxon>
        <taxon>Sordariomycetes</taxon>
        <taxon>Hypocreomycetidae</taxon>
        <taxon>Hypocreales</taxon>
        <taxon>Ophiocordycipitaceae</taxon>
        <taxon>Hirsutella</taxon>
    </lineage>
</organism>
<reference evidence="2 3" key="1">
    <citation type="journal article" date="2014" name="Genome Biol. Evol.">
        <title>Comparative genomics and transcriptomics analyses reveal divergent lifestyle features of nematode endoparasitic fungus Hirsutella minnesotensis.</title>
        <authorList>
            <person name="Lai Y."/>
            <person name="Liu K."/>
            <person name="Zhang X."/>
            <person name="Zhang X."/>
            <person name="Li K."/>
            <person name="Wang N."/>
            <person name="Shu C."/>
            <person name="Wu Y."/>
            <person name="Wang C."/>
            <person name="Bushley K.E."/>
            <person name="Xiang M."/>
            <person name="Liu X."/>
        </authorList>
    </citation>
    <scope>NUCLEOTIDE SEQUENCE [LARGE SCALE GENOMIC DNA]</scope>
    <source>
        <strain evidence="2 3">3608</strain>
    </source>
</reference>
<dbReference type="EMBL" id="KQ030676">
    <property type="protein sequence ID" value="KJZ69811.1"/>
    <property type="molecule type" value="Genomic_DNA"/>
</dbReference>
<dbReference type="OrthoDB" id="4186058at2759"/>
<feature type="region of interest" description="Disordered" evidence="1">
    <location>
        <begin position="1"/>
        <end position="203"/>
    </location>
</feature>
<protein>
    <submittedName>
        <fullName evidence="2">Uncharacterized protein</fullName>
    </submittedName>
</protein>
<feature type="compositionally biased region" description="Low complexity" evidence="1">
    <location>
        <begin position="41"/>
        <end position="68"/>
    </location>
</feature>
<evidence type="ECO:0000313" key="2">
    <source>
        <dbReference type="EMBL" id="KJZ69811.1"/>
    </source>
</evidence>
<keyword evidence="3" id="KW-1185">Reference proteome</keyword>
<accession>A0A0F7ZFV7</accession>
<dbReference type="Proteomes" id="UP000054481">
    <property type="component" value="Unassembled WGS sequence"/>
</dbReference>
<feature type="compositionally biased region" description="Acidic residues" evidence="1">
    <location>
        <begin position="313"/>
        <end position="322"/>
    </location>
</feature>
<feature type="compositionally biased region" description="Low complexity" evidence="1">
    <location>
        <begin position="126"/>
        <end position="135"/>
    </location>
</feature>
<dbReference type="AlphaFoldDB" id="A0A0F7ZFV7"/>
<evidence type="ECO:0000256" key="1">
    <source>
        <dbReference type="SAM" id="MobiDB-lite"/>
    </source>
</evidence>
<name>A0A0F7ZFV7_9HYPO</name>
<proteinExistence type="predicted"/>
<dbReference type="PROSITE" id="PS00018">
    <property type="entry name" value="EF_HAND_1"/>
    <property type="match status" value="1"/>
</dbReference>
<evidence type="ECO:0000313" key="3">
    <source>
        <dbReference type="Proteomes" id="UP000054481"/>
    </source>
</evidence>
<feature type="region of interest" description="Disordered" evidence="1">
    <location>
        <begin position="299"/>
        <end position="370"/>
    </location>
</feature>
<gene>
    <name evidence="2" type="ORF">HIM_10790</name>
</gene>